<name>A0AAV2CFH8_9ROSI</name>
<keyword evidence="2" id="KW-1185">Reference proteome</keyword>
<reference evidence="1 2" key="1">
    <citation type="submission" date="2024-04" db="EMBL/GenBank/DDBJ databases">
        <authorList>
            <person name="Fracassetti M."/>
        </authorList>
    </citation>
    <scope>NUCLEOTIDE SEQUENCE [LARGE SCALE GENOMIC DNA]</scope>
</reference>
<evidence type="ECO:0000313" key="1">
    <source>
        <dbReference type="EMBL" id="CAL1355024.1"/>
    </source>
</evidence>
<dbReference type="EMBL" id="OZ034813">
    <property type="protein sequence ID" value="CAL1355024.1"/>
    <property type="molecule type" value="Genomic_DNA"/>
</dbReference>
<dbReference type="Proteomes" id="UP001497516">
    <property type="component" value="Chromosome 1"/>
</dbReference>
<dbReference type="AlphaFoldDB" id="A0AAV2CFH8"/>
<gene>
    <name evidence="1" type="ORF">LTRI10_LOCUS2804</name>
</gene>
<sequence length="106" mass="11875">MLATHLQFDYQDCTDKGEACSFGKDTVPKMRLLRASHGVKGVDRLPILAIPNLIEMEQDAETRAEDGAATHQTFHYSTFELGGCSISVLSLDYFSRQFEQTGLQFQ</sequence>
<accession>A0AAV2CFH8</accession>
<proteinExistence type="predicted"/>
<evidence type="ECO:0000313" key="2">
    <source>
        <dbReference type="Proteomes" id="UP001497516"/>
    </source>
</evidence>
<protein>
    <submittedName>
        <fullName evidence="1">Uncharacterized protein</fullName>
    </submittedName>
</protein>
<organism evidence="1 2">
    <name type="scientific">Linum trigynum</name>
    <dbReference type="NCBI Taxonomy" id="586398"/>
    <lineage>
        <taxon>Eukaryota</taxon>
        <taxon>Viridiplantae</taxon>
        <taxon>Streptophyta</taxon>
        <taxon>Embryophyta</taxon>
        <taxon>Tracheophyta</taxon>
        <taxon>Spermatophyta</taxon>
        <taxon>Magnoliopsida</taxon>
        <taxon>eudicotyledons</taxon>
        <taxon>Gunneridae</taxon>
        <taxon>Pentapetalae</taxon>
        <taxon>rosids</taxon>
        <taxon>fabids</taxon>
        <taxon>Malpighiales</taxon>
        <taxon>Linaceae</taxon>
        <taxon>Linum</taxon>
    </lineage>
</organism>